<accession>A0ABP8CR96</accession>
<reference evidence="4" key="1">
    <citation type="journal article" date="2019" name="Int. J. Syst. Evol. Microbiol.">
        <title>The Global Catalogue of Microorganisms (GCM) 10K type strain sequencing project: providing services to taxonomists for standard genome sequencing and annotation.</title>
        <authorList>
            <consortium name="The Broad Institute Genomics Platform"/>
            <consortium name="The Broad Institute Genome Sequencing Center for Infectious Disease"/>
            <person name="Wu L."/>
            <person name="Ma J."/>
        </authorList>
    </citation>
    <scope>NUCLEOTIDE SEQUENCE [LARGE SCALE GENOMIC DNA]</scope>
    <source>
        <strain evidence="4">JCM 17633</strain>
    </source>
</reference>
<dbReference type="PROSITE" id="PS51257">
    <property type="entry name" value="PROKAR_LIPOPROTEIN"/>
    <property type="match status" value="1"/>
</dbReference>
<dbReference type="Gene3D" id="3.40.710.10">
    <property type="entry name" value="DD-peptidase/beta-lactamase superfamily"/>
    <property type="match status" value="1"/>
</dbReference>
<feature type="domain" description="Beta-lactamase-related" evidence="2">
    <location>
        <begin position="57"/>
        <end position="351"/>
    </location>
</feature>
<dbReference type="PANTHER" id="PTHR22935">
    <property type="entry name" value="PENICILLIN-BINDING PROTEIN"/>
    <property type="match status" value="1"/>
</dbReference>
<dbReference type="PANTHER" id="PTHR22935:SF95">
    <property type="entry name" value="BETA-LACTAMASE-LIKE 1-RELATED"/>
    <property type="match status" value="1"/>
</dbReference>
<gene>
    <name evidence="3" type="ORF">GCM10022292_12870</name>
</gene>
<evidence type="ECO:0000259" key="2">
    <source>
        <dbReference type="Pfam" id="PF00144"/>
    </source>
</evidence>
<dbReference type="InterPro" id="IPR051478">
    <property type="entry name" value="Beta-lactamase-like_AB/R"/>
</dbReference>
<evidence type="ECO:0000313" key="3">
    <source>
        <dbReference type="EMBL" id="GAA4242474.1"/>
    </source>
</evidence>
<dbReference type="Pfam" id="PF00144">
    <property type="entry name" value="Beta-lactamase"/>
    <property type="match status" value="1"/>
</dbReference>
<proteinExistence type="inferred from homology"/>
<dbReference type="Proteomes" id="UP001501682">
    <property type="component" value="Unassembled WGS sequence"/>
</dbReference>
<dbReference type="SUPFAM" id="SSF56601">
    <property type="entry name" value="beta-lactamase/transpeptidase-like"/>
    <property type="match status" value="1"/>
</dbReference>
<dbReference type="EMBL" id="BAABCB010000015">
    <property type="protein sequence ID" value="GAA4242474.1"/>
    <property type="molecule type" value="Genomic_DNA"/>
</dbReference>
<keyword evidence="4" id="KW-1185">Reference proteome</keyword>
<dbReference type="InterPro" id="IPR001466">
    <property type="entry name" value="Beta-lactam-related"/>
</dbReference>
<sequence>MKSYLTALIGLVLSSCSNGQSTIAKNGMEMSTDEITKEQSELIYKNTKSFPKNTQLSIALIKNGKIDFIGVENRNDTIQLIENYKDVFEIGSITKVFTATLLSNFVTDQKLKLEDNIQDYLDFKINTDKTITFKALANHTSGLPRLPSNLHLLLVDQDNPYKDYDKEKLTDYLTSKIKLNQDPGIKYEYSNLGAGILGFELAIISNTSYENLLQEKLFEKYKMTNSTSKKENITSNLVKGLKPNGKTTANWDFDALAGGGAIFSTVEDLSKFALAQFNDNNNELTLTQKPTFKVNKNMSIGLGWHILKRKNGRELIWHNGGTGGYSSSMALDIENRNGIIILSNVSAYNKEMGNIDQLCFGLIKTLDDK</sequence>
<dbReference type="RefSeq" id="WP_334467170.1">
    <property type="nucleotide sequence ID" value="NZ_BAABCB010000015.1"/>
</dbReference>
<evidence type="ECO:0000256" key="1">
    <source>
        <dbReference type="ARBA" id="ARBA00038473"/>
    </source>
</evidence>
<protein>
    <recommendedName>
        <fullName evidence="2">Beta-lactamase-related domain-containing protein</fullName>
    </recommendedName>
</protein>
<comment type="similarity">
    <text evidence="1">Belongs to the beta-lactamase family.</text>
</comment>
<name>A0ABP8CR96_9FLAO</name>
<evidence type="ECO:0000313" key="4">
    <source>
        <dbReference type="Proteomes" id="UP001501682"/>
    </source>
</evidence>
<dbReference type="InterPro" id="IPR012338">
    <property type="entry name" value="Beta-lactam/transpept-like"/>
</dbReference>
<organism evidence="3 4">
    <name type="scientific">Winogradskyella damuponensis</name>
    <dbReference type="NCBI Taxonomy" id="943939"/>
    <lineage>
        <taxon>Bacteria</taxon>
        <taxon>Pseudomonadati</taxon>
        <taxon>Bacteroidota</taxon>
        <taxon>Flavobacteriia</taxon>
        <taxon>Flavobacteriales</taxon>
        <taxon>Flavobacteriaceae</taxon>
        <taxon>Winogradskyella</taxon>
    </lineage>
</organism>
<comment type="caution">
    <text evidence="3">The sequence shown here is derived from an EMBL/GenBank/DDBJ whole genome shotgun (WGS) entry which is preliminary data.</text>
</comment>